<evidence type="ECO:0000256" key="1">
    <source>
        <dbReference type="ARBA" id="ARBA00005306"/>
    </source>
</evidence>
<dbReference type="Pfam" id="PF02934">
    <property type="entry name" value="GatB_N"/>
    <property type="match status" value="1"/>
</dbReference>
<reference evidence="13 14" key="1">
    <citation type="journal article" date="2016" name="Nat. Commun.">
        <title>Thousands of microbial genomes shed light on interconnected biogeochemical processes in an aquifer system.</title>
        <authorList>
            <person name="Anantharaman K."/>
            <person name="Brown C.T."/>
            <person name="Hug L.A."/>
            <person name="Sharon I."/>
            <person name="Castelle C.J."/>
            <person name="Probst A.J."/>
            <person name="Thomas B.C."/>
            <person name="Singh A."/>
            <person name="Wilkins M.J."/>
            <person name="Karaoz U."/>
            <person name="Brodie E.L."/>
            <person name="Williams K.H."/>
            <person name="Hubbard S.S."/>
            <person name="Banfield J.F."/>
        </authorList>
    </citation>
    <scope>NUCLEOTIDE SEQUENCE [LARGE SCALE GENOMIC DNA]</scope>
</reference>
<dbReference type="Gene3D" id="1.10.150.380">
    <property type="entry name" value="GatB domain, N-terminal subdomain"/>
    <property type="match status" value="1"/>
</dbReference>
<evidence type="ECO:0000256" key="7">
    <source>
        <dbReference type="ARBA" id="ARBA00022917"/>
    </source>
</evidence>
<keyword evidence="6 11" id="KW-0067">ATP-binding</keyword>
<dbReference type="GO" id="GO:0016740">
    <property type="term" value="F:transferase activity"/>
    <property type="evidence" value="ECO:0007669"/>
    <property type="project" value="UniProtKB-KW"/>
</dbReference>
<dbReference type="NCBIfam" id="NF004012">
    <property type="entry name" value="PRK05477.1-2"/>
    <property type="match status" value="1"/>
</dbReference>
<comment type="catalytic activity">
    <reaction evidence="10 11">
        <text>L-glutamyl-tRNA(Gln) + L-glutamine + ATP + H2O = L-glutaminyl-tRNA(Gln) + L-glutamate + ADP + phosphate + H(+)</text>
        <dbReference type="Rhea" id="RHEA:17521"/>
        <dbReference type="Rhea" id="RHEA-COMP:9681"/>
        <dbReference type="Rhea" id="RHEA-COMP:9684"/>
        <dbReference type="ChEBI" id="CHEBI:15377"/>
        <dbReference type="ChEBI" id="CHEBI:15378"/>
        <dbReference type="ChEBI" id="CHEBI:29985"/>
        <dbReference type="ChEBI" id="CHEBI:30616"/>
        <dbReference type="ChEBI" id="CHEBI:43474"/>
        <dbReference type="ChEBI" id="CHEBI:58359"/>
        <dbReference type="ChEBI" id="CHEBI:78520"/>
        <dbReference type="ChEBI" id="CHEBI:78521"/>
        <dbReference type="ChEBI" id="CHEBI:456216"/>
    </reaction>
</comment>
<evidence type="ECO:0000256" key="8">
    <source>
        <dbReference type="ARBA" id="ARBA00024799"/>
    </source>
</evidence>
<dbReference type="AlphaFoldDB" id="A0A1F2ULK3"/>
<dbReference type="PROSITE" id="PS01234">
    <property type="entry name" value="GATB"/>
    <property type="match status" value="1"/>
</dbReference>
<accession>A0A1F2ULK3</accession>
<dbReference type="InterPro" id="IPR017959">
    <property type="entry name" value="Asn/Gln-tRNA_amidoTrfase_suB/E"/>
</dbReference>
<evidence type="ECO:0000256" key="5">
    <source>
        <dbReference type="ARBA" id="ARBA00022741"/>
    </source>
</evidence>
<dbReference type="SUPFAM" id="SSF55931">
    <property type="entry name" value="Glutamine synthetase/guanido kinase"/>
    <property type="match status" value="1"/>
</dbReference>
<dbReference type="Proteomes" id="UP000178086">
    <property type="component" value="Unassembled WGS sequence"/>
</dbReference>
<dbReference type="InterPro" id="IPR023168">
    <property type="entry name" value="GatB_Yqey_C_2"/>
</dbReference>
<dbReference type="PANTHER" id="PTHR11659">
    <property type="entry name" value="GLUTAMYL-TRNA GLN AMIDOTRANSFERASE SUBUNIT B MITOCHONDRIAL AND PROKARYOTIC PET112-RELATED"/>
    <property type="match status" value="1"/>
</dbReference>
<evidence type="ECO:0000256" key="6">
    <source>
        <dbReference type="ARBA" id="ARBA00022840"/>
    </source>
</evidence>
<keyword evidence="5 11" id="KW-0547">Nucleotide-binding</keyword>
<dbReference type="InterPro" id="IPR042114">
    <property type="entry name" value="GatB_C_1"/>
</dbReference>
<dbReference type="GO" id="GO:0005524">
    <property type="term" value="F:ATP binding"/>
    <property type="evidence" value="ECO:0007669"/>
    <property type="project" value="UniProtKB-KW"/>
</dbReference>
<dbReference type="FunFam" id="1.10.10.410:FF:000001">
    <property type="entry name" value="Aspartyl/glutamyl-tRNA(Asn/Gln) amidotransferase subunit B"/>
    <property type="match status" value="1"/>
</dbReference>
<dbReference type="GO" id="GO:0050566">
    <property type="term" value="F:asparaginyl-tRNA synthase (glutamine-hydrolyzing) activity"/>
    <property type="evidence" value="ECO:0007669"/>
    <property type="project" value="RHEA"/>
</dbReference>
<dbReference type="EMBL" id="MELI01000109">
    <property type="protein sequence ID" value="OFW31885.1"/>
    <property type="molecule type" value="Genomic_DNA"/>
</dbReference>
<comment type="similarity">
    <text evidence="1 11">Belongs to the GatB/GatE family. GatB subfamily.</text>
</comment>
<evidence type="ECO:0000313" key="14">
    <source>
        <dbReference type="Proteomes" id="UP000178086"/>
    </source>
</evidence>
<comment type="function">
    <text evidence="8 11">Allows the formation of correctly charged Asn-tRNA(Asn) or Gln-tRNA(Gln) through the transamidation of misacylated Asp-tRNA(Asn) or Glu-tRNA(Gln) in organisms which lack either or both of asparaginyl-tRNA or glutaminyl-tRNA synthetases. The reaction takes place in the presence of glutamine and ATP through an activated phospho-Asp-tRNA(Asn) or phospho-Glu-tRNA(Gln).</text>
</comment>
<dbReference type="NCBIfam" id="NF004014">
    <property type="entry name" value="PRK05477.1-4"/>
    <property type="match status" value="1"/>
</dbReference>
<organism evidence="13 14">
    <name type="scientific">Candidatus Aquicultor primus</name>
    <dbReference type="NCBI Taxonomy" id="1797195"/>
    <lineage>
        <taxon>Bacteria</taxon>
        <taxon>Bacillati</taxon>
        <taxon>Actinomycetota</taxon>
        <taxon>Candidatus Aquicultoria</taxon>
        <taxon>Candidatus Aquicultorales</taxon>
        <taxon>Candidatus Aquicultoraceae</taxon>
        <taxon>Candidatus Aquicultor</taxon>
    </lineage>
</organism>
<dbReference type="GO" id="GO:0006412">
    <property type="term" value="P:translation"/>
    <property type="evidence" value="ECO:0007669"/>
    <property type="project" value="UniProtKB-UniRule"/>
</dbReference>
<keyword evidence="13" id="KW-0808">Transferase</keyword>
<dbReference type="GO" id="GO:0050567">
    <property type="term" value="F:glutaminyl-tRNA synthase (glutamine-hydrolyzing) activity"/>
    <property type="evidence" value="ECO:0007669"/>
    <property type="project" value="UniProtKB-UniRule"/>
</dbReference>
<dbReference type="GO" id="GO:0070681">
    <property type="term" value="P:glutaminyl-tRNAGln biosynthesis via transamidation"/>
    <property type="evidence" value="ECO:0007669"/>
    <property type="project" value="TreeGrafter"/>
</dbReference>
<gene>
    <name evidence="11" type="primary">gatB</name>
    <name evidence="13" type="ORF">A2074_07590</name>
</gene>
<evidence type="ECO:0000256" key="10">
    <source>
        <dbReference type="ARBA" id="ARBA00047913"/>
    </source>
</evidence>
<comment type="caution">
    <text evidence="13">The sequence shown here is derived from an EMBL/GenBank/DDBJ whole genome shotgun (WGS) entry which is preliminary data.</text>
</comment>
<comment type="catalytic activity">
    <reaction evidence="9 11">
        <text>L-aspartyl-tRNA(Asn) + L-glutamine + ATP + H2O = L-asparaginyl-tRNA(Asn) + L-glutamate + ADP + phosphate + 2 H(+)</text>
        <dbReference type="Rhea" id="RHEA:14513"/>
        <dbReference type="Rhea" id="RHEA-COMP:9674"/>
        <dbReference type="Rhea" id="RHEA-COMP:9677"/>
        <dbReference type="ChEBI" id="CHEBI:15377"/>
        <dbReference type="ChEBI" id="CHEBI:15378"/>
        <dbReference type="ChEBI" id="CHEBI:29985"/>
        <dbReference type="ChEBI" id="CHEBI:30616"/>
        <dbReference type="ChEBI" id="CHEBI:43474"/>
        <dbReference type="ChEBI" id="CHEBI:58359"/>
        <dbReference type="ChEBI" id="CHEBI:78515"/>
        <dbReference type="ChEBI" id="CHEBI:78516"/>
        <dbReference type="ChEBI" id="CHEBI:456216"/>
    </reaction>
</comment>
<protein>
    <recommendedName>
        <fullName evidence="3 11">Aspartyl/glutamyl-tRNA(Asn/Gln) amidotransferase subunit B</fullName>
        <shortName evidence="11">Asp/Glu-ADT subunit B</shortName>
        <ecNumber evidence="11">6.3.5.-</ecNumber>
    </recommendedName>
</protein>
<dbReference type="NCBIfam" id="TIGR00133">
    <property type="entry name" value="gatB"/>
    <property type="match status" value="1"/>
</dbReference>
<dbReference type="Gene3D" id="1.10.10.410">
    <property type="match status" value="1"/>
</dbReference>
<dbReference type="SMART" id="SM00845">
    <property type="entry name" value="GatB_Yqey"/>
    <property type="match status" value="1"/>
</dbReference>
<dbReference type="EC" id="6.3.5.-" evidence="11"/>
<evidence type="ECO:0000256" key="9">
    <source>
        <dbReference type="ARBA" id="ARBA00047380"/>
    </source>
</evidence>
<dbReference type="InterPro" id="IPR006075">
    <property type="entry name" value="Asn/Gln-tRNA_Trfase_suB/E_cat"/>
</dbReference>
<feature type="domain" description="Asn/Gln amidotransferase" evidence="12">
    <location>
        <begin position="333"/>
        <end position="481"/>
    </location>
</feature>
<proteinExistence type="inferred from homology"/>
<dbReference type="InterPro" id="IPR004413">
    <property type="entry name" value="GatB"/>
</dbReference>
<dbReference type="SUPFAM" id="SSF89095">
    <property type="entry name" value="GatB/YqeY motif"/>
    <property type="match status" value="1"/>
</dbReference>
<evidence type="ECO:0000256" key="4">
    <source>
        <dbReference type="ARBA" id="ARBA00022598"/>
    </source>
</evidence>
<dbReference type="Pfam" id="PF02637">
    <property type="entry name" value="GatB_Yqey"/>
    <property type="match status" value="1"/>
</dbReference>
<sequence>MEYESVIGLEIHVELDTESKMFCSCSTRFGEAPNTQTCPVCLGMPGSLPVPNKKAVEYVIRTGLAIFCDISLFSQFHRKNYFYPDMPKNYQISQYDIPLCIDGHVDLEMEDYATTIGVTRIHLEEDTGKLLHIGGAGRIAGADYSQVDFNRAGVPLMEIVSEPDIRTPEEAKTYAQKIRAILVSLGVSDCNMDQGSMRVDANISLRPVGREEFGVKAELKNLNSFRSLQRGLAYEIERQTKALQSGEAIVQETRHWDETKNTTSTLRTKEYAHDYRYFPDPDLVPMEFDPEWIEGLRAELPELPDERRERYMKDFGLPAHDANLLVETKATGDFFEAAVALYSGDAKIMSNWILGDLTYYLNAENVEIDAGEVKPAHLVEMVDLIDDGTISGKIAKEIISEMFKTGKMPKAIVEEKGMTQISGQDEIAKIVDDVIAQNPDAVQEFHDGKERAFGFLVGQAMRLTKGRGNPQLINKLLKEKL</sequence>
<dbReference type="PANTHER" id="PTHR11659:SF0">
    <property type="entry name" value="GLUTAMYL-TRNA(GLN) AMIDOTRANSFERASE SUBUNIT B, MITOCHONDRIAL"/>
    <property type="match status" value="1"/>
</dbReference>
<keyword evidence="4 11" id="KW-0436">Ligase</keyword>
<keyword evidence="7 11" id="KW-0648">Protein biosynthesis</keyword>
<dbReference type="InterPro" id="IPR003789">
    <property type="entry name" value="Asn/Gln_tRNA_amidoTrase-B-like"/>
</dbReference>
<dbReference type="InterPro" id="IPR018027">
    <property type="entry name" value="Asn/Gln_amidotransferase"/>
</dbReference>
<dbReference type="InterPro" id="IPR014746">
    <property type="entry name" value="Gln_synth/guanido_kin_cat_dom"/>
</dbReference>
<comment type="subunit">
    <text evidence="2 11">Heterotrimer of A, B and C subunits.</text>
</comment>
<evidence type="ECO:0000256" key="11">
    <source>
        <dbReference type="HAMAP-Rule" id="MF_00121"/>
    </source>
</evidence>
<dbReference type="FunFam" id="1.10.150.380:FF:000001">
    <property type="entry name" value="Aspartyl/glutamyl-tRNA(Asn/Gln) amidotransferase subunit B"/>
    <property type="match status" value="1"/>
</dbReference>
<evidence type="ECO:0000259" key="12">
    <source>
        <dbReference type="SMART" id="SM00845"/>
    </source>
</evidence>
<dbReference type="InterPro" id="IPR017958">
    <property type="entry name" value="Gln-tRNA_amidoTrfase_suB_CS"/>
</dbReference>
<evidence type="ECO:0000256" key="3">
    <source>
        <dbReference type="ARBA" id="ARBA00016923"/>
    </source>
</evidence>
<dbReference type="HAMAP" id="MF_00121">
    <property type="entry name" value="GatB"/>
    <property type="match status" value="1"/>
</dbReference>
<evidence type="ECO:0000256" key="2">
    <source>
        <dbReference type="ARBA" id="ARBA00011123"/>
    </source>
</evidence>
<name>A0A1F2ULK3_9ACTN</name>
<evidence type="ECO:0000313" key="13">
    <source>
        <dbReference type="EMBL" id="OFW31885.1"/>
    </source>
</evidence>